<name>A0ACC0HEL7_9ERIC</name>
<dbReference type="Proteomes" id="UP001060215">
    <property type="component" value="Chromosome 5"/>
</dbReference>
<reference evidence="1 2" key="1">
    <citation type="journal article" date="2022" name="Plant J.">
        <title>Chromosome-level genome of Camellia lanceoleosa provides a valuable resource for understanding genome evolution and self-incompatibility.</title>
        <authorList>
            <person name="Gong W."/>
            <person name="Xiao S."/>
            <person name="Wang L."/>
            <person name="Liao Z."/>
            <person name="Chang Y."/>
            <person name="Mo W."/>
            <person name="Hu G."/>
            <person name="Li W."/>
            <person name="Zhao G."/>
            <person name="Zhu H."/>
            <person name="Hu X."/>
            <person name="Ji K."/>
            <person name="Xiang X."/>
            <person name="Song Q."/>
            <person name="Yuan D."/>
            <person name="Jin S."/>
            <person name="Zhang L."/>
        </authorList>
    </citation>
    <scope>NUCLEOTIDE SEQUENCE [LARGE SCALE GENOMIC DNA]</scope>
    <source>
        <tissue evidence="1">Fresh and healthy young leaves</tissue>
    </source>
</reference>
<organism evidence="1 2">
    <name type="scientific">Camellia lanceoleosa</name>
    <dbReference type="NCBI Taxonomy" id="1840588"/>
    <lineage>
        <taxon>Eukaryota</taxon>
        <taxon>Viridiplantae</taxon>
        <taxon>Streptophyta</taxon>
        <taxon>Embryophyta</taxon>
        <taxon>Tracheophyta</taxon>
        <taxon>Spermatophyta</taxon>
        <taxon>Magnoliopsida</taxon>
        <taxon>eudicotyledons</taxon>
        <taxon>Gunneridae</taxon>
        <taxon>Pentapetalae</taxon>
        <taxon>asterids</taxon>
        <taxon>Ericales</taxon>
        <taxon>Theaceae</taxon>
        <taxon>Camellia</taxon>
    </lineage>
</organism>
<sequence>MFFPHLFTSLILFIYLATFAPAATLLPPDEVEALKQIGKTLGTNDLNFSGETDPCSWATELEKHVICDCRLSTICHITEIDLTRNYLNGTIPPQWGSLQQVIKISLIGNRLTGSIPKEIGNISTLQHLMLEFNQLSGTLPPELGNLSQINKIHLTSNYFTGELSGTLAELITLMEFRVSGNQFTGKIPNFIRKWTNLKQLEIQASGLDGPIPQEIAYLTKMTDLRISDLNGMEATFPHLNSLTNMSRLILRSCNITGSLPNYLANLTKLTTLDLSFNKLNGEIPSNFVNLSTVEFIFLTGNFLTGSVPDSMLKHGKNIDLSYNNFSPGPPDCQKNNVNLFASSSNGNPSQVSKPLGIVSCLQSFRCPQNWSSFYINCGGKETFNGSTKYEDDLDLGGPAKFFQHGTNWVFSSTGRFFDDNSADSFISTNTSRLSMRNSELYMDARLSPISLTYYGFCLLNGNYTVKLHFAEIMFTDDKTYSSLGRRIFDIYIQGKRELKNFNIEKAAGGVNKETIQTFTAVVTNGTLEIRLYWAGQGTTGIPKREVYGPLISAISVFNPDYVSKNKNNISVGAVVGIVAIVVFVIILLLGILWWRGCLLRKDTMEHDLKGLDLQTGSFTLQQLKAATNNFDVANKIGEGGFGSVYKGLLSDGTIIAVKQLSSKSKQGNREFVNEIGMISGLQHPYLVKLYGCCVEGNQLLLIYEYMENNSLARALFEECQVKLDWATRYKICIGIARGLAYLHEESRLKIVHRDIKATNVLLDKNLNPKISDFGLAKLGEEDDTHISTRIAGTYGYMAPEYAMRGYLTDKADVYSFGIVAFEIVSGRHNTSCRRKEDSFYLLDWALELKEKGKLIELVDPKLGPNFIEKEVIVMINVALLCTNVTPTVRPTMSSVVNMLEGRTIIEELVSDSTVFSHKITLKGMMANPQHSYETYTNDSITEMPLRASSSSAADLYPLNLNSDYWANRE</sequence>
<dbReference type="EMBL" id="CM045762">
    <property type="protein sequence ID" value="KAI8011348.1"/>
    <property type="molecule type" value="Genomic_DNA"/>
</dbReference>
<proteinExistence type="predicted"/>
<keyword evidence="2" id="KW-1185">Reference proteome</keyword>
<evidence type="ECO:0000313" key="1">
    <source>
        <dbReference type="EMBL" id="KAI8011348.1"/>
    </source>
</evidence>
<gene>
    <name evidence="1" type="ORF">LOK49_LG06G01125</name>
</gene>
<comment type="caution">
    <text evidence="1">The sequence shown here is derived from an EMBL/GenBank/DDBJ whole genome shotgun (WGS) entry which is preliminary data.</text>
</comment>
<protein>
    <submittedName>
        <fullName evidence="1">Leucine-rich repeat receptor-like serine/threonine-protein kinase</fullName>
    </submittedName>
</protein>
<evidence type="ECO:0000313" key="2">
    <source>
        <dbReference type="Proteomes" id="UP001060215"/>
    </source>
</evidence>
<accession>A0ACC0HEL7</accession>